<feature type="region of interest" description="Disordered" evidence="1">
    <location>
        <begin position="208"/>
        <end position="232"/>
    </location>
</feature>
<evidence type="ECO:0000256" key="1">
    <source>
        <dbReference type="SAM" id="MobiDB-lite"/>
    </source>
</evidence>
<evidence type="ECO:0000313" key="4">
    <source>
        <dbReference type="Proteomes" id="UP001301958"/>
    </source>
</evidence>
<dbReference type="EMBL" id="MU865532">
    <property type="protein sequence ID" value="KAK4221594.1"/>
    <property type="molecule type" value="Genomic_DNA"/>
</dbReference>
<feature type="region of interest" description="Disordered" evidence="1">
    <location>
        <begin position="38"/>
        <end position="60"/>
    </location>
</feature>
<proteinExistence type="predicted"/>
<gene>
    <name evidence="3" type="ORF">QBC38DRAFT_521751</name>
</gene>
<dbReference type="AlphaFoldDB" id="A0AAN6YM17"/>
<evidence type="ECO:0000259" key="2">
    <source>
        <dbReference type="Pfam" id="PF14420"/>
    </source>
</evidence>
<dbReference type="Pfam" id="PF14420">
    <property type="entry name" value="Clr5"/>
    <property type="match status" value="1"/>
</dbReference>
<organism evidence="3 4">
    <name type="scientific">Podospora fimiseda</name>
    <dbReference type="NCBI Taxonomy" id="252190"/>
    <lineage>
        <taxon>Eukaryota</taxon>
        <taxon>Fungi</taxon>
        <taxon>Dikarya</taxon>
        <taxon>Ascomycota</taxon>
        <taxon>Pezizomycotina</taxon>
        <taxon>Sordariomycetes</taxon>
        <taxon>Sordariomycetidae</taxon>
        <taxon>Sordariales</taxon>
        <taxon>Podosporaceae</taxon>
        <taxon>Podospora</taxon>
    </lineage>
</organism>
<feature type="compositionally biased region" description="Acidic residues" evidence="1">
    <location>
        <begin position="216"/>
        <end position="227"/>
    </location>
</feature>
<dbReference type="Proteomes" id="UP001301958">
    <property type="component" value="Unassembled WGS sequence"/>
</dbReference>
<name>A0AAN6YM17_9PEZI</name>
<keyword evidence="4" id="KW-1185">Reference proteome</keyword>
<accession>A0AAN6YM17</accession>
<reference evidence="3" key="1">
    <citation type="journal article" date="2023" name="Mol. Phylogenet. Evol.">
        <title>Genome-scale phylogeny and comparative genomics of the fungal order Sordariales.</title>
        <authorList>
            <person name="Hensen N."/>
            <person name="Bonometti L."/>
            <person name="Westerberg I."/>
            <person name="Brannstrom I.O."/>
            <person name="Guillou S."/>
            <person name="Cros-Aarteil S."/>
            <person name="Calhoun S."/>
            <person name="Haridas S."/>
            <person name="Kuo A."/>
            <person name="Mondo S."/>
            <person name="Pangilinan J."/>
            <person name="Riley R."/>
            <person name="LaButti K."/>
            <person name="Andreopoulos B."/>
            <person name="Lipzen A."/>
            <person name="Chen C."/>
            <person name="Yan M."/>
            <person name="Daum C."/>
            <person name="Ng V."/>
            <person name="Clum A."/>
            <person name="Steindorff A."/>
            <person name="Ohm R.A."/>
            <person name="Martin F."/>
            <person name="Silar P."/>
            <person name="Natvig D.O."/>
            <person name="Lalanne C."/>
            <person name="Gautier V."/>
            <person name="Ament-Velasquez S.L."/>
            <person name="Kruys A."/>
            <person name="Hutchinson M.I."/>
            <person name="Powell A.J."/>
            <person name="Barry K."/>
            <person name="Miller A.N."/>
            <person name="Grigoriev I.V."/>
            <person name="Debuchy R."/>
            <person name="Gladieux P."/>
            <person name="Hiltunen Thoren M."/>
            <person name="Johannesson H."/>
        </authorList>
    </citation>
    <scope>NUCLEOTIDE SEQUENCE</scope>
    <source>
        <strain evidence="3">CBS 990.96</strain>
    </source>
</reference>
<comment type="caution">
    <text evidence="3">The sequence shown here is derived from an EMBL/GenBank/DDBJ whole genome shotgun (WGS) entry which is preliminary data.</text>
</comment>
<reference evidence="3" key="2">
    <citation type="submission" date="2023-05" db="EMBL/GenBank/DDBJ databases">
        <authorList>
            <consortium name="Lawrence Berkeley National Laboratory"/>
            <person name="Steindorff A."/>
            <person name="Hensen N."/>
            <person name="Bonometti L."/>
            <person name="Westerberg I."/>
            <person name="Brannstrom I.O."/>
            <person name="Guillou S."/>
            <person name="Cros-Aarteil S."/>
            <person name="Calhoun S."/>
            <person name="Haridas S."/>
            <person name="Kuo A."/>
            <person name="Mondo S."/>
            <person name="Pangilinan J."/>
            <person name="Riley R."/>
            <person name="Labutti K."/>
            <person name="Andreopoulos B."/>
            <person name="Lipzen A."/>
            <person name="Chen C."/>
            <person name="Yanf M."/>
            <person name="Daum C."/>
            <person name="Ng V."/>
            <person name="Clum A."/>
            <person name="Ohm R."/>
            <person name="Martin F."/>
            <person name="Silar P."/>
            <person name="Natvig D."/>
            <person name="Lalanne C."/>
            <person name="Gautier V."/>
            <person name="Ament-Velasquez S.L."/>
            <person name="Kruys A."/>
            <person name="Hutchinson M.I."/>
            <person name="Powell A.J."/>
            <person name="Barry K."/>
            <person name="Miller A.N."/>
            <person name="Grigoriev I.V."/>
            <person name="Debuchy R."/>
            <person name="Gladieux P."/>
            <person name="Thoren M.H."/>
            <person name="Johannesson H."/>
        </authorList>
    </citation>
    <scope>NUCLEOTIDE SEQUENCE</scope>
    <source>
        <strain evidence="3">CBS 990.96</strain>
    </source>
</reference>
<sequence>MSDQHFPMLQWAFQGPNAFGFQSQLNLQSSLEQYPHDNVEMTQPDAPQSRSRGPRSKYGPLAWDRHRKTLQEMFFGEKCSLPEMMRVMEEKHSFLASYAATPILAISHRRFADVKGRQKLYKDKFKEWNWHKNLPARQAQYMTAKAGKRMRNEKKDTVFVYGVTTWTKERAERTLSRAKKPCLDLDDIQDLKTPDSVSYKTPRVMVLSPDTLQAAGDEEEEEDDDLAPESRTSFPDQQVISLHDSVASPPAPLTIGSVDGHGGGTRTLSEGLSLSWKGFTRSDLLALFDSAKSHRERGDVRVAKKLFLQALEVFRYVVGPVHENSTKVAYALASLSSKRSLYCISTSSDSRINAPNAQQHIMHAVELLNGWNRPEDALGLLSRAKELLIERRNGDSSSDAEEDDLELADVSGLITVDSSSRTIDFAHKRTTTSADQAVEGLLLLIMDQCKLNPSQLIVQHLKAKAELLRLYDECNTVDEHAACFTDAESLFLNCWDQHCQCQPELPGP</sequence>
<dbReference type="InterPro" id="IPR025676">
    <property type="entry name" value="Clr5_dom"/>
</dbReference>
<evidence type="ECO:0000313" key="3">
    <source>
        <dbReference type="EMBL" id="KAK4221594.1"/>
    </source>
</evidence>
<feature type="domain" description="Clr5" evidence="2">
    <location>
        <begin position="62"/>
        <end position="132"/>
    </location>
</feature>
<protein>
    <recommendedName>
        <fullName evidence="2">Clr5 domain-containing protein</fullName>
    </recommendedName>
</protein>